<keyword evidence="4" id="KW-0812">Transmembrane</keyword>
<evidence type="ECO:0000256" key="2">
    <source>
        <dbReference type="ARBA" id="ARBA00035112"/>
    </source>
</evidence>
<sequence>MEKYTDTSSHAPESDCEDASLITPPQYEREEKKRRQSYIYITLLNLFIFTISMLSLTCAVMSQRQAPSTSFAKFMDEHHAFSPATHKVEYTSTTFAFAQPMNSSKYVGTAESVDDAWREIAYVPDQMVSVADFPKLGKPADALQVTDPRTGETGYRVGVEVFHQLHCLNLLRMSTYPEYYGKQEWSQTNDKPENVRAHLDHCIEVLRVNLMCFSDVNVFTFHPRPGMGYWPDYNSKHVCRNFDTILHWAKDNAMPEADV</sequence>
<evidence type="ECO:0000256" key="1">
    <source>
        <dbReference type="ARBA" id="ARBA00004685"/>
    </source>
</evidence>
<dbReference type="OrthoDB" id="3687641at2759"/>
<proteinExistence type="inferred from homology"/>
<dbReference type="PANTHER" id="PTHR33365:SF4">
    <property type="entry name" value="CYCLOCHLOROTINE BIOSYNTHESIS PROTEIN O"/>
    <property type="match status" value="1"/>
</dbReference>
<dbReference type="RefSeq" id="XP_008026225.1">
    <property type="nucleotide sequence ID" value="XM_008028034.1"/>
</dbReference>
<feature type="transmembrane region" description="Helical" evidence="4">
    <location>
        <begin position="38"/>
        <end position="62"/>
    </location>
</feature>
<name>R0IMJ9_EXST2</name>
<accession>R0IMJ9</accession>
<dbReference type="eggNOG" id="ENOG502SQ6R">
    <property type="taxonomic scope" value="Eukaryota"/>
</dbReference>
<dbReference type="AlphaFoldDB" id="R0IMJ9"/>
<evidence type="ECO:0000313" key="5">
    <source>
        <dbReference type="EMBL" id="EOA86240.1"/>
    </source>
</evidence>
<keyword evidence="6" id="KW-1185">Reference proteome</keyword>
<gene>
    <name evidence="5" type="ORF">SETTUDRAFT_131590</name>
</gene>
<dbReference type="STRING" id="671987.R0IMJ9"/>
<dbReference type="Proteomes" id="UP000016935">
    <property type="component" value="Unassembled WGS sequence"/>
</dbReference>
<keyword evidence="4" id="KW-1133">Transmembrane helix</keyword>
<dbReference type="GeneID" id="19396141"/>
<dbReference type="Pfam" id="PF11807">
    <property type="entry name" value="UstYa"/>
    <property type="match status" value="1"/>
</dbReference>
<evidence type="ECO:0000256" key="4">
    <source>
        <dbReference type="SAM" id="Phobius"/>
    </source>
</evidence>
<evidence type="ECO:0008006" key="7">
    <source>
        <dbReference type="Google" id="ProtNLM"/>
    </source>
</evidence>
<evidence type="ECO:0000256" key="3">
    <source>
        <dbReference type="SAM" id="MobiDB-lite"/>
    </source>
</evidence>
<comment type="pathway">
    <text evidence="1">Mycotoxin biosynthesis.</text>
</comment>
<feature type="compositionally biased region" description="Polar residues" evidence="3">
    <location>
        <begin position="1"/>
        <end position="11"/>
    </location>
</feature>
<dbReference type="InterPro" id="IPR021765">
    <property type="entry name" value="UstYa-like"/>
</dbReference>
<reference evidence="5 6" key="2">
    <citation type="journal article" date="2013" name="PLoS Genet.">
        <title>Comparative genome structure, secondary metabolite, and effector coding capacity across Cochliobolus pathogens.</title>
        <authorList>
            <person name="Condon B.J."/>
            <person name="Leng Y."/>
            <person name="Wu D."/>
            <person name="Bushley K.E."/>
            <person name="Ohm R.A."/>
            <person name="Otillar R."/>
            <person name="Martin J."/>
            <person name="Schackwitz W."/>
            <person name="Grimwood J."/>
            <person name="MohdZainudin N."/>
            <person name="Xue C."/>
            <person name="Wang R."/>
            <person name="Manning V.A."/>
            <person name="Dhillon B."/>
            <person name="Tu Z.J."/>
            <person name="Steffenson B.J."/>
            <person name="Salamov A."/>
            <person name="Sun H."/>
            <person name="Lowry S."/>
            <person name="LaButti K."/>
            <person name="Han J."/>
            <person name="Copeland A."/>
            <person name="Lindquist E."/>
            <person name="Barry K."/>
            <person name="Schmutz J."/>
            <person name="Baker S.E."/>
            <person name="Ciuffetti L.M."/>
            <person name="Grigoriev I.V."/>
            <person name="Zhong S."/>
            <person name="Turgeon B.G."/>
        </authorList>
    </citation>
    <scope>NUCLEOTIDE SEQUENCE [LARGE SCALE GENOMIC DNA]</scope>
    <source>
        <strain evidence="6">28A</strain>
    </source>
</reference>
<dbReference type="GO" id="GO:0043386">
    <property type="term" value="P:mycotoxin biosynthetic process"/>
    <property type="evidence" value="ECO:0007669"/>
    <property type="project" value="InterPro"/>
</dbReference>
<reference evidence="5 6" key="1">
    <citation type="journal article" date="2012" name="PLoS Pathog.">
        <title>Diverse lifestyles and strategies of plant pathogenesis encoded in the genomes of eighteen Dothideomycetes fungi.</title>
        <authorList>
            <person name="Ohm R.A."/>
            <person name="Feau N."/>
            <person name="Henrissat B."/>
            <person name="Schoch C.L."/>
            <person name="Horwitz B.A."/>
            <person name="Barry K.W."/>
            <person name="Condon B.J."/>
            <person name="Copeland A.C."/>
            <person name="Dhillon B."/>
            <person name="Glaser F."/>
            <person name="Hesse C.N."/>
            <person name="Kosti I."/>
            <person name="LaButti K."/>
            <person name="Lindquist E.A."/>
            <person name="Lucas S."/>
            <person name="Salamov A.A."/>
            <person name="Bradshaw R.E."/>
            <person name="Ciuffetti L."/>
            <person name="Hamelin R.C."/>
            <person name="Kema G.H.J."/>
            <person name="Lawrence C."/>
            <person name="Scott J.A."/>
            <person name="Spatafora J.W."/>
            <person name="Turgeon B.G."/>
            <person name="de Wit P.J.G.M."/>
            <person name="Zhong S."/>
            <person name="Goodwin S.B."/>
            <person name="Grigoriev I.V."/>
        </authorList>
    </citation>
    <scope>NUCLEOTIDE SEQUENCE [LARGE SCALE GENOMIC DNA]</scope>
    <source>
        <strain evidence="6">28A</strain>
    </source>
</reference>
<protein>
    <recommendedName>
        <fullName evidence="7">Tat pathway signal sequence</fullName>
    </recommendedName>
</protein>
<feature type="region of interest" description="Disordered" evidence="3">
    <location>
        <begin position="1"/>
        <end position="29"/>
    </location>
</feature>
<dbReference type="HOGENOM" id="CLU_042941_2_0_1"/>
<organism evidence="5 6">
    <name type="scientific">Exserohilum turcicum (strain 28A)</name>
    <name type="common">Northern leaf blight fungus</name>
    <name type="synonym">Setosphaeria turcica</name>
    <dbReference type="NCBI Taxonomy" id="671987"/>
    <lineage>
        <taxon>Eukaryota</taxon>
        <taxon>Fungi</taxon>
        <taxon>Dikarya</taxon>
        <taxon>Ascomycota</taxon>
        <taxon>Pezizomycotina</taxon>
        <taxon>Dothideomycetes</taxon>
        <taxon>Pleosporomycetidae</taxon>
        <taxon>Pleosporales</taxon>
        <taxon>Pleosporineae</taxon>
        <taxon>Pleosporaceae</taxon>
        <taxon>Exserohilum</taxon>
    </lineage>
</organism>
<dbReference type="PANTHER" id="PTHR33365">
    <property type="entry name" value="YALI0B05434P"/>
    <property type="match status" value="1"/>
</dbReference>
<comment type="similarity">
    <text evidence="2">Belongs to the ustYa family.</text>
</comment>
<evidence type="ECO:0000313" key="6">
    <source>
        <dbReference type="Proteomes" id="UP000016935"/>
    </source>
</evidence>
<keyword evidence="4" id="KW-0472">Membrane</keyword>
<dbReference type="EMBL" id="KB908604">
    <property type="protein sequence ID" value="EOA86240.1"/>
    <property type="molecule type" value="Genomic_DNA"/>
</dbReference>